<keyword evidence="2" id="KW-1133">Transmembrane helix</keyword>
<feature type="domain" description="ZP" evidence="3">
    <location>
        <begin position="41"/>
        <end position="301"/>
    </location>
</feature>
<keyword evidence="5" id="KW-1185">Reference proteome</keyword>
<dbReference type="PANTHER" id="PTHR11576">
    <property type="entry name" value="ZONA PELLUCIDA SPERM-BINDING PROTEIN 3"/>
    <property type="match status" value="1"/>
</dbReference>
<proteinExistence type="predicted"/>
<dbReference type="InterPro" id="IPR055356">
    <property type="entry name" value="ZP-N"/>
</dbReference>
<dbReference type="InterPro" id="IPR001507">
    <property type="entry name" value="ZP_dom"/>
</dbReference>
<organism evidence="4 5">
    <name type="scientific">Pelobates cultripes</name>
    <name type="common">Western spadefoot toad</name>
    <dbReference type="NCBI Taxonomy" id="61616"/>
    <lineage>
        <taxon>Eukaryota</taxon>
        <taxon>Metazoa</taxon>
        <taxon>Chordata</taxon>
        <taxon>Craniata</taxon>
        <taxon>Vertebrata</taxon>
        <taxon>Euteleostomi</taxon>
        <taxon>Amphibia</taxon>
        <taxon>Batrachia</taxon>
        <taxon>Anura</taxon>
        <taxon>Pelobatoidea</taxon>
        <taxon>Pelobatidae</taxon>
        <taxon>Pelobates</taxon>
    </lineage>
</organism>
<sequence length="424" mass="46409">MNAIVLTFDTCHILTTISAFTTQPPNWPSPANAPINSFQYTCGQTAISLLVKNDPLAIGLNLDPSKLHLGTCVASSTTDPKGNLAFNYKFTDCSFTVLTYGNNVKYSADLIYKPSDTSINQYSSNSASNYPLEFTESVTCILTRSLNPTVPPDVPVVAQLSGEGILEFSAHIMNDDFSRPSDHKDFALGSSISVELSVVTGQHQPLVIYVDECTAATTESLKAATQTYSLIQNHGCFIDGKDASSAFQSRPSPGSIRLTIEALRFIDLDTDIFLHFQVMVWDPKLQNDATRKACSYRMDTNRWELLDNPALSSLCDCCESVCTISLRKKRNINGVEEEEKGLVHTMVLGPFRVGGQDWNGNESKTVSSKPDFPIPPAVGALFLEVAVLLVLAVGIAVYSRRRSNWQEIEEDPLVATENSEPGMK</sequence>
<feature type="transmembrane region" description="Helical" evidence="2">
    <location>
        <begin position="377"/>
        <end position="398"/>
    </location>
</feature>
<keyword evidence="1" id="KW-1015">Disulfide bond</keyword>
<dbReference type="AlphaFoldDB" id="A0AAD1S9E0"/>
<reference evidence="4" key="1">
    <citation type="submission" date="2022-03" db="EMBL/GenBank/DDBJ databases">
        <authorList>
            <person name="Alioto T."/>
            <person name="Alioto T."/>
            <person name="Gomez Garrido J."/>
        </authorList>
    </citation>
    <scope>NUCLEOTIDE SEQUENCE</scope>
</reference>
<dbReference type="GO" id="GO:0032190">
    <property type="term" value="F:acrosin binding"/>
    <property type="evidence" value="ECO:0007669"/>
    <property type="project" value="TreeGrafter"/>
</dbReference>
<evidence type="ECO:0000256" key="1">
    <source>
        <dbReference type="ARBA" id="ARBA00023157"/>
    </source>
</evidence>
<protein>
    <submittedName>
        <fullName evidence="4">Zona pellucida sperm-binding 3-like</fullName>
    </submittedName>
</protein>
<dbReference type="Proteomes" id="UP001295444">
    <property type="component" value="Chromosome 05"/>
</dbReference>
<accession>A0AAD1S9E0</accession>
<keyword evidence="2" id="KW-0812">Transmembrane</keyword>
<dbReference type="Pfam" id="PF23344">
    <property type="entry name" value="ZP-N"/>
    <property type="match status" value="1"/>
</dbReference>
<dbReference type="InterPro" id="IPR042235">
    <property type="entry name" value="ZP-C_dom"/>
</dbReference>
<dbReference type="SMART" id="SM00241">
    <property type="entry name" value="ZP"/>
    <property type="match status" value="1"/>
</dbReference>
<dbReference type="FunFam" id="2.60.40.4100:FF:000002">
    <property type="entry name" value="Zona pellucida sperm-binding protein 3"/>
    <property type="match status" value="1"/>
</dbReference>
<dbReference type="Gene3D" id="2.60.40.3210">
    <property type="entry name" value="Zona pellucida, ZP-N domain"/>
    <property type="match status" value="1"/>
</dbReference>
<dbReference type="GO" id="GO:0031012">
    <property type="term" value="C:extracellular matrix"/>
    <property type="evidence" value="ECO:0007669"/>
    <property type="project" value="TreeGrafter"/>
</dbReference>
<dbReference type="GO" id="GO:0007339">
    <property type="term" value="P:binding of sperm to zona pellucida"/>
    <property type="evidence" value="ECO:0007669"/>
    <property type="project" value="TreeGrafter"/>
</dbReference>
<dbReference type="GO" id="GO:0035803">
    <property type="term" value="P:egg coat formation"/>
    <property type="evidence" value="ECO:0007669"/>
    <property type="project" value="TreeGrafter"/>
</dbReference>
<dbReference type="PROSITE" id="PS51034">
    <property type="entry name" value="ZP_2"/>
    <property type="match status" value="1"/>
</dbReference>
<dbReference type="InterPro" id="IPR055355">
    <property type="entry name" value="ZP-C"/>
</dbReference>
<dbReference type="Pfam" id="PF00100">
    <property type="entry name" value="Zona_pellucida"/>
    <property type="match status" value="1"/>
</dbReference>
<dbReference type="PANTHER" id="PTHR11576:SF3">
    <property type="entry name" value="SI:CH211-14A17.6-RELATED"/>
    <property type="match status" value="1"/>
</dbReference>
<evidence type="ECO:0000259" key="3">
    <source>
        <dbReference type="PROSITE" id="PS51034"/>
    </source>
</evidence>
<gene>
    <name evidence="4" type="ORF">PECUL_23A002287</name>
</gene>
<evidence type="ECO:0000256" key="2">
    <source>
        <dbReference type="SAM" id="Phobius"/>
    </source>
</evidence>
<evidence type="ECO:0000313" key="5">
    <source>
        <dbReference type="Proteomes" id="UP001295444"/>
    </source>
</evidence>
<evidence type="ECO:0000313" key="4">
    <source>
        <dbReference type="EMBL" id="CAH2294948.1"/>
    </source>
</evidence>
<dbReference type="GO" id="GO:2000344">
    <property type="term" value="P:positive regulation of acrosome reaction"/>
    <property type="evidence" value="ECO:0007669"/>
    <property type="project" value="TreeGrafter"/>
</dbReference>
<keyword evidence="2" id="KW-0472">Membrane</keyword>
<dbReference type="Gene3D" id="2.60.40.4100">
    <property type="entry name" value="Zona pellucida, ZP-C domain"/>
    <property type="match status" value="1"/>
</dbReference>
<name>A0AAD1S9E0_PELCU</name>
<dbReference type="EMBL" id="OW240916">
    <property type="protein sequence ID" value="CAH2294948.1"/>
    <property type="molecule type" value="Genomic_DNA"/>
</dbReference>